<evidence type="ECO:0000313" key="2">
    <source>
        <dbReference type="EMBL" id="KAF2036601.1"/>
    </source>
</evidence>
<dbReference type="Proteomes" id="UP000799777">
    <property type="component" value="Unassembled WGS sequence"/>
</dbReference>
<dbReference type="InterPro" id="IPR010730">
    <property type="entry name" value="HET"/>
</dbReference>
<dbReference type="PANTHER" id="PTHR24148">
    <property type="entry name" value="ANKYRIN REPEAT DOMAIN-CONTAINING PROTEIN 39 HOMOLOG-RELATED"/>
    <property type="match status" value="1"/>
</dbReference>
<dbReference type="AlphaFoldDB" id="A0A9P4LQU7"/>
<evidence type="ECO:0000313" key="3">
    <source>
        <dbReference type="Proteomes" id="UP000799777"/>
    </source>
</evidence>
<organism evidence="2 3">
    <name type="scientific">Setomelanomma holmii</name>
    <dbReference type="NCBI Taxonomy" id="210430"/>
    <lineage>
        <taxon>Eukaryota</taxon>
        <taxon>Fungi</taxon>
        <taxon>Dikarya</taxon>
        <taxon>Ascomycota</taxon>
        <taxon>Pezizomycotina</taxon>
        <taxon>Dothideomycetes</taxon>
        <taxon>Pleosporomycetidae</taxon>
        <taxon>Pleosporales</taxon>
        <taxon>Pleosporineae</taxon>
        <taxon>Phaeosphaeriaceae</taxon>
        <taxon>Setomelanomma</taxon>
    </lineage>
</organism>
<name>A0A9P4LQU7_9PLEO</name>
<accession>A0A9P4LQU7</accession>
<keyword evidence="3" id="KW-1185">Reference proteome</keyword>
<feature type="non-terminal residue" evidence="2">
    <location>
        <position position="63"/>
    </location>
</feature>
<dbReference type="Pfam" id="PF06985">
    <property type="entry name" value="HET"/>
    <property type="match status" value="1"/>
</dbReference>
<dbReference type="OrthoDB" id="2157530at2759"/>
<protein>
    <recommendedName>
        <fullName evidence="1">Heterokaryon incompatibility domain-containing protein</fullName>
    </recommendedName>
</protein>
<feature type="domain" description="Heterokaryon incompatibility" evidence="1">
    <location>
        <begin position="3"/>
        <end position="63"/>
    </location>
</feature>
<evidence type="ECO:0000259" key="1">
    <source>
        <dbReference type="Pfam" id="PF06985"/>
    </source>
</evidence>
<reference evidence="2" key="1">
    <citation type="journal article" date="2020" name="Stud. Mycol.">
        <title>101 Dothideomycetes genomes: a test case for predicting lifestyles and emergence of pathogens.</title>
        <authorList>
            <person name="Haridas S."/>
            <person name="Albert R."/>
            <person name="Binder M."/>
            <person name="Bloem J."/>
            <person name="Labutti K."/>
            <person name="Salamov A."/>
            <person name="Andreopoulos B."/>
            <person name="Baker S."/>
            <person name="Barry K."/>
            <person name="Bills G."/>
            <person name="Bluhm B."/>
            <person name="Cannon C."/>
            <person name="Castanera R."/>
            <person name="Culley D."/>
            <person name="Daum C."/>
            <person name="Ezra D."/>
            <person name="Gonzalez J."/>
            <person name="Henrissat B."/>
            <person name="Kuo A."/>
            <person name="Liang C."/>
            <person name="Lipzen A."/>
            <person name="Lutzoni F."/>
            <person name="Magnuson J."/>
            <person name="Mondo S."/>
            <person name="Nolan M."/>
            <person name="Ohm R."/>
            <person name="Pangilinan J."/>
            <person name="Park H.-J."/>
            <person name="Ramirez L."/>
            <person name="Alfaro M."/>
            <person name="Sun H."/>
            <person name="Tritt A."/>
            <person name="Yoshinaga Y."/>
            <person name="Zwiers L.-H."/>
            <person name="Turgeon B."/>
            <person name="Goodwin S."/>
            <person name="Spatafora J."/>
            <person name="Crous P."/>
            <person name="Grigoriev I."/>
        </authorList>
    </citation>
    <scope>NUCLEOTIDE SEQUENCE</scope>
    <source>
        <strain evidence="2">CBS 110217</strain>
    </source>
</reference>
<proteinExistence type="predicted"/>
<dbReference type="InterPro" id="IPR052895">
    <property type="entry name" value="HetReg/Transcr_Mod"/>
</dbReference>
<sequence length="63" mass="7181">PHYDAISHVWSHGERNHTVLLHGVPFPVTSSVYNILNKSSSCFAPKTFWIDTICINQKDDVEK</sequence>
<dbReference type="PANTHER" id="PTHR24148:SF77">
    <property type="entry name" value="HETEROKARYON INCOMPATIBILITY DOMAIN-CONTAINING PROTEIN"/>
    <property type="match status" value="1"/>
</dbReference>
<feature type="non-terminal residue" evidence="2">
    <location>
        <position position="1"/>
    </location>
</feature>
<comment type="caution">
    <text evidence="2">The sequence shown here is derived from an EMBL/GenBank/DDBJ whole genome shotgun (WGS) entry which is preliminary data.</text>
</comment>
<gene>
    <name evidence="2" type="ORF">EK21DRAFT_13216</name>
</gene>
<dbReference type="EMBL" id="ML978154">
    <property type="protein sequence ID" value="KAF2036601.1"/>
    <property type="molecule type" value="Genomic_DNA"/>
</dbReference>